<evidence type="ECO:0000256" key="1">
    <source>
        <dbReference type="ARBA" id="ARBA00022734"/>
    </source>
</evidence>
<evidence type="ECO:0000313" key="4">
    <source>
        <dbReference type="EMBL" id="KAG5261070.1"/>
    </source>
</evidence>
<dbReference type="CDD" id="cd03590">
    <property type="entry name" value="CLECT_DC-SIGN_like"/>
    <property type="match status" value="1"/>
</dbReference>
<dbReference type="GO" id="GO:0030246">
    <property type="term" value="F:carbohydrate binding"/>
    <property type="evidence" value="ECO:0007669"/>
    <property type="project" value="UniProtKB-KW"/>
</dbReference>
<dbReference type="Pfam" id="PF00059">
    <property type="entry name" value="Lectin_C"/>
    <property type="match status" value="1"/>
</dbReference>
<dbReference type="Proteomes" id="UP000823561">
    <property type="component" value="Chromosome 24"/>
</dbReference>
<evidence type="ECO:0000259" key="3">
    <source>
        <dbReference type="PROSITE" id="PS50041"/>
    </source>
</evidence>
<sequence length="232" mass="26459">MLQGLLKTEKRTENSANHSPCCRMRRPVRPLNATADYAAPKRLQLSLHVTQLHVLKDKSCRQTHNLVEEQLQILDGLSKEVTALHCKMKKLEGGWKIFSGKWYHFSFDLKNWTKSRDDCITLGGHLAIIENEEEKDFILTHGERWWVGLTDSKKEGTWFWVDNTPFTEEGSVPWAHKQPDNHLGPGGDPVNGEDCGLLLSSGLNDVACRKTFKSTCQSQSWCDTGTRHIFEK</sequence>
<dbReference type="InterPro" id="IPR001304">
    <property type="entry name" value="C-type_lectin-like"/>
</dbReference>
<dbReference type="InterPro" id="IPR033989">
    <property type="entry name" value="CD209-like_CTLD"/>
</dbReference>
<evidence type="ECO:0000256" key="2">
    <source>
        <dbReference type="SAM" id="MobiDB-lite"/>
    </source>
</evidence>
<dbReference type="PROSITE" id="PS50041">
    <property type="entry name" value="C_TYPE_LECTIN_2"/>
    <property type="match status" value="1"/>
</dbReference>
<protein>
    <recommendedName>
        <fullName evidence="3">C-type lectin domain-containing protein</fullName>
    </recommendedName>
</protein>
<dbReference type="SMART" id="SM00034">
    <property type="entry name" value="CLECT"/>
    <property type="match status" value="1"/>
</dbReference>
<dbReference type="InterPro" id="IPR050111">
    <property type="entry name" value="C-type_lectin/snaclec_domain"/>
</dbReference>
<reference evidence="4" key="1">
    <citation type="submission" date="2020-10" db="EMBL/GenBank/DDBJ databases">
        <title>Chromosome-scale genome assembly of the Allis shad, Alosa alosa.</title>
        <authorList>
            <person name="Margot Z."/>
            <person name="Christophe K."/>
            <person name="Cabau C."/>
            <person name="Louis A."/>
            <person name="Berthelot C."/>
            <person name="Parey E."/>
            <person name="Roest Crollius H."/>
            <person name="Montfort J."/>
            <person name="Robinson-Rechavi M."/>
            <person name="Bucao C."/>
            <person name="Bouchez O."/>
            <person name="Gislard M."/>
            <person name="Lluch J."/>
            <person name="Milhes M."/>
            <person name="Lampietro C."/>
            <person name="Lopez Roques C."/>
            <person name="Donnadieu C."/>
            <person name="Braasch I."/>
            <person name="Desvignes T."/>
            <person name="Postlethwait J."/>
            <person name="Bobe J."/>
            <person name="Guiguen Y."/>
        </authorList>
    </citation>
    <scope>NUCLEOTIDE SEQUENCE</scope>
    <source>
        <strain evidence="4">M-15738</strain>
        <tissue evidence="4">Blood</tissue>
    </source>
</reference>
<dbReference type="InterPro" id="IPR016186">
    <property type="entry name" value="C-type_lectin-like/link_sf"/>
</dbReference>
<name>A0AAV6FF82_9TELE</name>
<keyword evidence="5" id="KW-1185">Reference proteome</keyword>
<feature type="domain" description="C-type lectin" evidence="3">
    <location>
        <begin position="98"/>
        <end position="217"/>
    </location>
</feature>
<proteinExistence type="predicted"/>
<organism evidence="4 5">
    <name type="scientific">Alosa alosa</name>
    <name type="common">allis shad</name>
    <dbReference type="NCBI Taxonomy" id="278164"/>
    <lineage>
        <taxon>Eukaryota</taxon>
        <taxon>Metazoa</taxon>
        <taxon>Chordata</taxon>
        <taxon>Craniata</taxon>
        <taxon>Vertebrata</taxon>
        <taxon>Euteleostomi</taxon>
        <taxon>Actinopterygii</taxon>
        <taxon>Neopterygii</taxon>
        <taxon>Teleostei</taxon>
        <taxon>Clupei</taxon>
        <taxon>Clupeiformes</taxon>
        <taxon>Clupeoidei</taxon>
        <taxon>Clupeidae</taxon>
        <taxon>Alosa</taxon>
    </lineage>
</organism>
<keyword evidence="1" id="KW-0430">Lectin</keyword>
<dbReference type="PANTHER" id="PTHR22803">
    <property type="entry name" value="MANNOSE, PHOSPHOLIPASE, LECTIN RECEPTOR RELATED"/>
    <property type="match status" value="1"/>
</dbReference>
<dbReference type="SUPFAM" id="SSF56436">
    <property type="entry name" value="C-type lectin-like"/>
    <property type="match status" value="1"/>
</dbReference>
<comment type="caution">
    <text evidence="4">The sequence shown here is derived from an EMBL/GenBank/DDBJ whole genome shotgun (WGS) entry which is preliminary data.</text>
</comment>
<dbReference type="Gene3D" id="3.10.100.10">
    <property type="entry name" value="Mannose-Binding Protein A, subunit A"/>
    <property type="match status" value="1"/>
</dbReference>
<feature type="region of interest" description="Disordered" evidence="2">
    <location>
        <begin position="1"/>
        <end position="23"/>
    </location>
</feature>
<dbReference type="AlphaFoldDB" id="A0AAV6FF82"/>
<gene>
    <name evidence="4" type="ORF">AALO_G00299660</name>
</gene>
<accession>A0AAV6FF82</accession>
<dbReference type="InterPro" id="IPR016187">
    <property type="entry name" value="CTDL_fold"/>
</dbReference>
<dbReference type="EMBL" id="JADWDJ010000024">
    <property type="protein sequence ID" value="KAG5261070.1"/>
    <property type="molecule type" value="Genomic_DNA"/>
</dbReference>
<evidence type="ECO:0000313" key="5">
    <source>
        <dbReference type="Proteomes" id="UP000823561"/>
    </source>
</evidence>